<protein>
    <recommendedName>
        <fullName evidence="1">DinB-like domain-containing protein</fullName>
    </recommendedName>
</protein>
<sequence length="173" mass="19680">MVQLKDISSDEYSDYYQTYLSLIDPQTSIDNVLQESLEGTLSLLKELEKPLSYSYAANKWSIGQVLQHDIDTERVFAYRALRFIRKDATPLPGFDQDVFVANSKDLAFAKAELKKSIITTRQATIELFSNVTMDSLIFKGNASGQVMTARVIPFLIAGHNLHHENVIRERYLT</sequence>
<gene>
    <name evidence="2" type="ORF">A9Q93_11475</name>
</gene>
<dbReference type="RefSeq" id="WP_303687587.1">
    <property type="nucleotide sequence ID" value="NZ_CAJXYO010000026.1"/>
</dbReference>
<reference evidence="3" key="1">
    <citation type="journal article" date="2017" name="Proc. Natl. Acad. Sci. U.S.A.">
        <title>Simulation of Deepwater Horizon oil plume reveals substrate specialization within a complex community of hydrocarbon-degraders.</title>
        <authorList>
            <person name="Hu P."/>
            <person name="Dubinsky E.A."/>
            <person name="Probst A.J."/>
            <person name="Wang J."/>
            <person name="Sieber C.M.K."/>
            <person name="Tom L.M."/>
            <person name="Gardinali P."/>
            <person name="Banfield J.F."/>
            <person name="Atlas R.M."/>
            <person name="Andersen G.L."/>
        </authorList>
    </citation>
    <scope>NUCLEOTIDE SEQUENCE [LARGE SCALE GENOMIC DNA]</scope>
</reference>
<dbReference type="EMBL" id="MAAX01000178">
    <property type="protein sequence ID" value="OUS11341.1"/>
    <property type="molecule type" value="Genomic_DNA"/>
</dbReference>
<dbReference type="AlphaFoldDB" id="A0A1Z8ALZ3"/>
<dbReference type="Proteomes" id="UP000196102">
    <property type="component" value="Unassembled WGS sequence"/>
</dbReference>
<evidence type="ECO:0000259" key="1">
    <source>
        <dbReference type="Pfam" id="PF12867"/>
    </source>
</evidence>
<dbReference type="SUPFAM" id="SSF109854">
    <property type="entry name" value="DinB/YfiT-like putative metalloenzymes"/>
    <property type="match status" value="1"/>
</dbReference>
<feature type="domain" description="DinB-like" evidence="1">
    <location>
        <begin position="39"/>
        <end position="164"/>
    </location>
</feature>
<dbReference type="Gene3D" id="1.20.120.450">
    <property type="entry name" value="dinb family like domain"/>
    <property type="match status" value="1"/>
</dbReference>
<evidence type="ECO:0000313" key="3">
    <source>
        <dbReference type="Proteomes" id="UP000196102"/>
    </source>
</evidence>
<dbReference type="Pfam" id="PF12867">
    <property type="entry name" value="DinB_2"/>
    <property type="match status" value="1"/>
</dbReference>
<accession>A0A1Z8ALZ3</accession>
<dbReference type="InterPro" id="IPR024775">
    <property type="entry name" value="DinB-like"/>
</dbReference>
<organism evidence="2 3">
    <name type="scientific">Nonlabens dokdonensis</name>
    <dbReference type="NCBI Taxonomy" id="328515"/>
    <lineage>
        <taxon>Bacteria</taxon>
        <taxon>Pseudomonadati</taxon>
        <taxon>Bacteroidota</taxon>
        <taxon>Flavobacteriia</taxon>
        <taxon>Flavobacteriales</taxon>
        <taxon>Flavobacteriaceae</taxon>
        <taxon>Nonlabens</taxon>
    </lineage>
</organism>
<evidence type="ECO:0000313" key="2">
    <source>
        <dbReference type="EMBL" id="OUS11341.1"/>
    </source>
</evidence>
<dbReference type="InterPro" id="IPR034660">
    <property type="entry name" value="DinB/YfiT-like"/>
</dbReference>
<proteinExistence type="predicted"/>
<name>A0A1Z8ALZ3_9FLAO</name>
<comment type="caution">
    <text evidence="2">The sequence shown here is derived from an EMBL/GenBank/DDBJ whole genome shotgun (WGS) entry which is preliminary data.</text>
</comment>